<comment type="caution">
    <text evidence="2">The sequence shown here is derived from an EMBL/GenBank/DDBJ whole genome shotgun (WGS) entry which is preliminary data.</text>
</comment>
<name>A0AAD7RL27_9TELE</name>
<feature type="region of interest" description="Disordered" evidence="1">
    <location>
        <begin position="101"/>
        <end position="163"/>
    </location>
</feature>
<dbReference type="Proteomes" id="UP001221898">
    <property type="component" value="Unassembled WGS sequence"/>
</dbReference>
<dbReference type="AlphaFoldDB" id="A0AAD7RL27"/>
<feature type="compositionally biased region" description="Basic and acidic residues" evidence="1">
    <location>
        <begin position="141"/>
        <end position="154"/>
    </location>
</feature>
<dbReference type="EMBL" id="JAINUG010000237">
    <property type="protein sequence ID" value="KAJ8386030.1"/>
    <property type="molecule type" value="Genomic_DNA"/>
</dbReference>
<evidence type="ECO:0000256" key="1">
    <source>
        <dbReference type="SAM" id="MobiDB-lite"/>
    </source>
</evidence>
<gene>
    <name evidence="2" type="ORF">AAFF_G00178510</name>
</gene>
<proteinExistence type="predicted"/>
<protein>
    <submittedName>
        <fullName evidence="2">Uncharacterized protein</fullName>
    </submittedName>
</protein>
<reference evidence="2" key="1">
    <citation type="journal article" date="2023" name="Science">
        <title>Genome structures resolve the early diversification of teleost fishes.</title>
        <authorList>
            <person name="Parey E."/>
            <person name="Louis A."/>
            <person name="Montfort J."/>
            <person name="Bouchez O."/>
            <person name="Roques C."/>
            <person name="Iampietro C."/>
            <person name="Lluch J."/>
            <person name="Castinel A."/>
            <person name="Donnadieu C."/>
            <person name="Desvignes T."/>
            <person name="Floi Bucao C."/>
            <person name="Jouanno E."/>
            <person name="Wen M."/>
            <person name="Mejri S."/>
            <person name="Dirks R."/>
            <person name="Jansen H."/>
            <person name="Henkel C."/>
            <person name="Chen W.J."/>
            <person name="Zahm M."/>
            <person name="Cabau C."/>
            <person name="Klopp C."/>
            <person name="Thompson A.W."/>
            <person name="Robinson-Rechavi M."/>
            <person name="Braasch I."/>
            <person name="Lecointre G."/>
            <person name="Bobe J."/>
            <person name="Postlethwait J.H."/>
            <person name="Berthelot C."/>
            <person name="Roest Crollius H."/>
            <person name="Guiguen Y."/>
        </authorList>
    </citation>
    <scope>NUCLEOTIDE SEQUENCE</scope>
    <source>
        <strain evidence="2">NC1722</strain>
    </source>
</reference>
<accession>A0AAD7RL27</accession>
<keyword evidence="3" id="KW-1185">Reference proteome</keyword>
<organism evidence="2 3">
    <name type="scientific">Aldrovandia affinis</name>
    <dbReference type="NCBI Taxonomy" id="143900"/>
    <lineage>
        <taxon>Eukaryota</taxon>
        <taxon>Metazoa</taxon>
        <taxon>Chordata</taxon>
        <taxon>Craniata</taxon>
        <taxon>Vertebrata</taxon>
        <taxon>Euteleostomi</taxon>
        <taxon>Actinopterygii</taxon>
        <taxon>Neopterygii</taxon>
        <taxon>Teleostei</taxon>
        <taxon>Notacanthiformes</taxon>
        <taxon>Halosauridae</taxon>
        <taxon>Aldrovandia</taxon>
    </lineage>
</organism>
<evidence type="ECO:0000313" key="3">
    <source>
        <dbReference type="Proteomes" id="UP001221898"/>
    </source>
</evidence>
<sequence length="209" mass="22483">MGRFHKASRRSDAVLHSSFRRAHDCALKTRSGKGQVPLGADWTLMNLPRAGTVVGCQFCRVPCITGATWPVHKAIGDRGSSSGLGEGGKKDAAATFVFGEKSQEARPHLQSPHAHTPVPPTDLRQLRSGKDAGAPLSHSICPERHSTARSDPARSRTRRGRERIAGDNRAMVHFTALHARWQILTDLAQLVMGTCVMGKVGGECPNPVG</sequence>
<evidence type="ECO:0000313" key="2">
    <source>
        <dbReference type="EMBL" id="KAJ8386030.1"/>
    </source>
</evidence>